<name>A0A2V4KGK6_AQUAC</name>
<protein>
    <submittedName>
        <fullName evidence="1">Uncharacterized protein</fullName>
    </submittedName>
</protein>
<dbReference type="Proteomes" id="UP000248146">
    <property type="component" value="Unassembled WGS sequence"/>
</dbReference>
<organism evidence="1 2">
    <name type="scientific">Aquipseudomonas alcaligenes</name>
    <name type="common">Pseudomonas alcaligenes</name>
    <dbReference type="NCBI Taxonomy" id="43263"/>
    <lineage>
        <taxon>Bacteria</taxon>
        <taxon>Pseudomonadati</taxon>
        <taxon>Pseudomonadota</taxon>
        <taxon>Gammaproteobacteria</taxon>
        <taxon>Pseudomonadales</taxon>
        <taxon>Pseudomonadaceae</taxon>
        <taxon>Aquipseudomonas</taxon>
    </lineage>
</organism>
<dbReference type="EMBL" id="QJRX01000014">
    <property type="protein sequence ID" value="PYC19518.1"/>
    <property type="molecule type" value="Genomic_DNA"/>
</dbReference>
<sequence length="107" mass="11495">MSITENVSSAIEPEDLHRVRAIAAAILEHQGFQASELLDLVVREQPVAHKATSARAGGLVSTNSGSIARATAAVELAAVIVNYLREEFEIPGVDHELLRALQREANL</sequence>
<evidence type="ECO:0000313" key="1">
    <source>
        <dbReference type="EMBL" id="PYC19518.1"/>
    </source>
</evidence>
<dbReference type="OrthoDB" id="9970620at2"/>
<proteinExistence type="predicted"/>
<dbReference type="AlphaFoldDB" id="A0A2V4KGK6"/>
<dbReference type="RefSeq" id="WP_110684096.1">
    <property type="nucleotide sequence ID" value="NZ_QJRX01000014.1"/>
</dbReference>
<accession>A0A2V4KGK6</accession>
<reference evidence="1 2" key="1">
    <citation type="submission" date="2018-06" db="EMBL/GenBank/DDBJ databases">
        <title>Pseudomonas diversity within urban Lake Michigan freshwaters.</title>
        <authorList>
            <person name="Batrich M."/>
            <person name="Hatzopoulos T."/>
            <person name="Putonti C."/>
        </authorList>
    </citation>
    <scope>NUCLEOTIDE SEQUENCE [LARGE SCALE GENOMIC DNA]</scope>
    <source>
        <strain evidence="1 2">MB-090714</strain>
    </source>
</reference>
<gene>
    <name evidence="1" type="ORF">DMO17_19260</name>
</gene>
<evidence type="ECO:0000313" key="2">
    <source>
        <dbReference type="Proteomes" id="UP000248146"/>
    </source>
</evidence>
<comment type="caution">
    <text evidence="1">The sequence shown here is derived from an EMBL/GenBank/DDBJ whole genome shotgun (WGS) entry which is preliminary data.</text>
</comment>